<dbReference type="Proteomes" id="UP000053469">
    <property type="component" value="Unassembled WGS sequence"/>
</dbReference>
<feature type="domain" description="RecF/RecN/SMC N-terminal" evidence="7">
    <location>
        <begin position="3"/>
        <end position="324"/>
    </location>
</feature>
<dbReference type="GO" id="GO:0003697">
    <property type="term" value="F:single-stranded DNA binding"/>
    <property type="evidence" value="ECO:0007669"/>
    <property type="project" value="UniProtKB-UniRule"/>
</dbReference>
<keyword evidence="6" id="KW-0227">DNA damage</keyword>
<evidence type="ECO:0000313" key="9">
    <source>
        <dbReference type="Proteomes" id="UP000053469"/>
    </source>
</evidence>
<dbReference type="HAMAP" id="MF_00365">
    <property type="entry name" value="RecF"/>
    <property type="match status" value="1"/>
</dbReference>
<sequence>MTIRNIKLSNFRKFGEVEIPIEKNIVVLYGNNAQGKSTILESIMLITNGFSPWASSDEYISIDQEDDKKYTRIEITIDEKTFSFFKNNGRRIFQIDSKKTTPKKFFEKTASTIFNPEQIEILMISPSKRRDFLDETLSLINYDYSDTLKTFRKTLRQRNAYLKKLSKDFYERGIVARNDTQLNFWTEKFTKLAEEIQEKRIEICNELSSEKLSIQYIKSNEETPLGEKIEASKKRDIATGYTNIGPHRDDWNLVNGMDIKKFGSRGEKRLSIGQLIFSKQQLVARKLGFYPILLLDDISSELDKENTKKVFDKNFLSKQQTFITIVDYKELPKEVIENAQLIDLNSFE</sequence>
<proteinExistence type="inferred from homology"/>
<protein>
    <recommendedName>
        <fullName evidence="6">DNA replication and repair protein RecF</fullName>
    </recommendedName>
</protein>
<evidence type="ECO:0000313" key="8">
    <source>
        <dbReference type="EMBL" id="KUK66862.1"/>
    </source>
</evidence>
<dbReference type="Pfam" id="PF02463">
    <property type="entry name" value="SMC_N"/>
    <property type="match status" value="1"/>
</dbReference>
<dbReference type="GO" id="GO:0000731">
    <property type="term" value="P:DNA synthesis involved in DNA repair"/>
    <property type="evidence" value="ECO:0007669"/>
    <property type="project" value="TreeGrafter"/>
</dbReference>
<evidence type="ECO:0000256" key="6">
    <source>
        <dbReference type="HAMAP-Rule" id="MF_00365"/>
    </source>
</evidence>
<evidence type="ECO:0000256" key="4">
    <source>
        <dbReference type="ARBA" id="ARBA00022840"/>
    </source>
</evidence>
<dbReference type="NCBIfam" id="TIGR00611">
    <property type="entry name" value="recf"/>
    <property type="match status" value="1"/>
</dbReference>
<dbReference type="EMBL" id="LGGI01000071">
    <property type="protein sequence ID" value="KUK66862.1"/>
    <property type="molecule type" value="Genomic_DNA"/>
</dbReference>
<organism evidence="8 9">
    <name type="scientific">candidate division WS6 bacterium 36_33</name>
    <dbReference type="NCBI Taxonomy" id="1641388"/>
    <lineage>
        <taxon>Bacteria</taxon>
        <taxon>Candidatus Dojkabacteria</taxon>
    </lineage>
</organism>
<keyword evidence="3 6" id="KW-0547">Nucleotide-binding</keyword>
<feature type="binding site" evidence="6">
    <location>
        <begin position="30"/>
        <end position="37"/>
    </location>
    <ligand>
        <name>ATP</name>
        <dbReference type="ChEBI" id="CHEBI:30616"/>
    </ligand>
</feature>
<keyword evidence="1 6" id="KW-0963">Cytoplasm</keyword>
<dbReference type="GO" id="GO:0006302">
    <property type="term" value="P:double-strand break repair"/>
    <property type="evidence" value="ECO:0007669"/>
    <property type="project" value="TreeGrafter"/>
</dbReference>
<accession>A0A117LTQ6</accession>
<dbReference type="InterPro" id="IPR003395">
    <property type="entry name" value="RecF/RecN/SMC_N"/>
</dbReference>
<comment type="similarity">
    <text evidence="6">Belongs to the RecF family.</text>
</comment>
<dbReference type="PANTHER" id="PTHR32182:SF0">
    <property type="entry name" value="DNA REPLICATION AND REPAIR PROTEIN RECF"/>
    <property type="match status" value="1"/>
</dbReference>
<dbReference type="InterPro" id="IPR001238">
    <property type="entry name" value="DNA-binding_RecF"/>
</dbReference>
<name>A0A117LTQ6_9BACT</name>
<reference evidence="9" key="1">
    <citation type="journal article" date="2015" name="MBio">
        <title>Genome-Resolved Metagenomic Analysis Reveals Roles for Candidate Phyla and Other Microbial Community Members in Biogeochemical Transformations in Oil Reservoirs.</title>
        <authorList>
            <person name="Hu P."/>
            <person name="Tom L."/>
            <person name="Singh A."/>
            <person name="Thomas B.C."/>
            <person name="Baker B.J."/>
            <person name="Piceno Y.M."/>
            <person name="Andersen G.L."/>
            <person name="Banfield J.F."/>
        </authorList>
    </citation>
    <scope>NUCLEOTIDE SEQUENCE [LARGE SCALE GENOMIC DNA]</scope>
</reference>
<keyword evidence="5 6" id="KW-0238">DNA-binding</keyword>
<keyword evidence="2 6" id="KW-0235">DNA replication</keyword>
<keyword evidence="6" id="KW-0742">SOS response</keyword>
<evidence type="ECO:0000259" key="7">
    <source>
        <dbReference type="Pfam" id="PF02463"/>
    </source>
</evidence>
<evidence type="ECO:0000256" key="2">
    <source>
        <dbReference type="ARBA" id="ARBA00022705"/>
    </source>
</evidence>
<dbReference type="PATRIC" id="fig|1641388.3.peg.486"/>
<dbReference type="AlphaFoldDB" id="A0A117LTQ6"/>
<comment type="subcellular location">
    <subcellularLocation>
        <location evidence="6">Cytoplasm</location>
    </subcellularLocation>
</comment>
<keyword evidence="6" id="KW-0234">DNA repair</keyword>
<evidence type="ECO:0000256" key="5">
    <source>
        <dbReference type="ARBA" id="ARBA00023125"/>
    </source>
</evidence>
<dbReference type="GO" id="GO:0005524">
    <property type="term" value="F:ATP binding"/>
    <property type="evidence" value="ECO:0007669"/>
    <property type="project" value="UniProtKB-UniRule"/>
</dbReference>
<comment type="function">
    <text evidence="6">The RecF protein is involved in DNA metabolism; it is required for DNA replication and normal SOS inducibility. RecF binds preferentially to single-stranded, linear DNA. It also seems to bind ATP.</text>
</comment>
<dbReference type="GO" id="GO:0009432">
    <property type="term" value="P:SOS response"/>
    <property type="evidence" value="ECO:0007669"/>
    <property type="project" value="UniProtKB-UniRule"/>
</dbReference>
<dbReference type="GO" id="GO:0005737">
    <property type="term" value="C:cytoplasm"/>
    <property type="evidence" value="ECO:0007669"/>
    <property type="project" value="UniProtKB-SubCell"/>
</dbReference>
<dbReference type="InterPro" id="IPR042174">
    <property type="entry name" value="RecF_2"/>
</dbReference>
<gene>
    <name evidence="6" type="primary">recF</name>
    <name evidence="8" type="ORF">XD87_0450</name>
</gene>
<dbReference type="GO" id="GO:0006260">
    <property type="term" value="P:DNA replication"/>
    <property type="evidence" value="ECO:0007669"/>
    <property type="project" value="UniProtKB-UniRule"/>
</dbReference>
<dbReference type="PANTHER" id="PTHR32182">
    <property type="entry name" value="DNA REPLICATION AND REPAIR PROTEIN RECF"/>
    <property type="match status" value="1"/>
</dbReference>
<dbReference type="InterPro" id="IPR027417">
    <property type="entry name" value="P-loop_NTPase"/>
</dbReference>
<evidence type="ECO:0000256" key="3">
    <source>
        <dbReference type="ARBA" id="ARBA00022741"/>
    </source>
</evidence>
<evidence type="ECO:0000256" key="1">
    <source>
        <dbReference type="ARBA" id="ARBA00022490"/>
    </source>
</evidence>
<dbReference type="Gene3D" id="3.40.50.300">
    <property type="entry name" value="P-loop containing nucleotide triphosphate hydrolases"/>
    <property type="match status" value="1"/>
</dbReference>
<comment type="caution">
    <text evidence="8">The sequence shown here is derived from an EMBL/GenBank/DDBJ whole genome shotgun (WGS) entry which is preliminary data.</text>
</comment>
<dbReference type="SUPFAM" id="SSF52540">
    <property type="entry name" value="P-loop containing nucleoside triphosphate hydrolases"/>
    <property type="match status" value="1"/>
</dbReference>
<dbReference type="Gene3D" id="1.20.1050.90">
    <property type="entry name" value="RecF/RecN/SMC, N-terminal domain"/>
    <property type="match status" value="1"/>
</dbReference>
<keyword evidence="4 6" id="KW-0067">ATP-binding</keyword>